<proteinExistence type="predicted"/>
<accession>A0ABQ8Y4W7</accession>
<name>A0ABQ8Y4W7_9EUKA</name>
<protein>
    <submittedName>
        <fullName evidence="1">Uncharacterized protein</fullName>
    </submittedName>
</protein>
<dbReference type="PANTHER" id="PTHR15615">
    <property type="match status" value="1"/>
</dbReference>
<keyword evidence="2" id="KW-1185">Reference proteome</keyword>
<dbReference type="Proteomes" id="UP001150062">
    <property type="component" value="Unassembled WGS sequence"/>
</dbReference>
<dbReference type="InterPro" id="IPR013922">
    <property type="entry name" value="Cyclin_PHO80-like"/>
</dbReference>
<evidence type="ECO:0000313" key="1">
    <source>
        <dbReference type="EMBL" id="KAJ6239223.1"/>
    </source>
</evidence>
<dbReference type="Gene3D" id="1.10.472.10">
    <property type="entry name" value="Cyclin-like"/>
    <property type="match status" value="1"/>
</dbReference>
<dbReference type="PANTHER" id="PTHR15615:SF108">
    <property type="entry name" value="PROTEIN CNPPD1"/>
    <property type="match status" value="1"/>
</dbReference>
<gene>
    <name evidence="1" type="ORF">M0813_25435</name>
</gene>
<organism evidence="1 2">
    <name type="scientific">Anaeramoeba flamelloides</name>
    <dbReference type="NCBI Taxonomy" id="1746091"/>
    <lineage>
        <taxon>Eukaryota</taxon>
        <taxon>Metamonada</taxon>
        <taxon>Anaeramoebidae</taxon>
        <taxon>Anaeramoeba</taxon>
    </lineage>
</organism>
<comment type="caution">
    <text evidence="1">The sequence shown here is derived from an EMBL/GenBank/DDBJ whole genome shotgun (WGS) entry which is preliminary data.</text>
</comment>
<sequence length="234" mass="28012">MVSAKYCDDICYDNQSYAKLFGLSLELINQLEVAFLFSVNWNLVLDEGEYEDTLCIIYKKLYLLFYPDHFRNANKIFSSTQLKIKNSQYNSIAENLFNYELKRENEFKCKCQEEIININHNIITRHPIKTPTLDKLIRRKVDTNTKITKEKIRKSKKKSSKDIINKCTEKQINYSNEILIKNINYPIVYKGIILDYPRKCCQKRSVPQNHFQGQRKNKKRIKNQNYSKYKQYFI</sequence>
<dbReference type="Pfam" id="PF08613">
    <property type="entry name" value="Cyclin"/>
    <property type="match status" value="1"/>
</dbReference>
<dbReference type="EMBL" id="JAOAOG010000229">
    <property type="protein sequence ID" value="KAJ6239223.1"/>
    <property type="molecule type" value="Genomic_DNA"/>
</dbReference>
<reference evidence="1" key="1">
    <citation type="submission" date="2022-08" db="EMBL/GenBank/DDBJ databases">
        <title>Novel sulfate-reducing endosymbionts in the free-living metamonad Anaeramoeba.</title>
        <authorList>
            <person name="Jerlstrom-Hultqvist J."/>
            <person name="Cepicka I."/>
            <person name="Gallot-Lavallee L."/>
            <person name="Salas-Leiva D."/>
            <person name="Curtis B.A."/>
            <person name="Zahonova K."/>
            <person name="Pipaliya S."/>
            <person name="Dacks J."/>
            <person name="Roger A.J."/>
        </authorList>
    </citation>
    <scope>NUCLEOTIDE SEQUENCE</scope>
    <source>
        <strain evidence="1">Schooner1</strain>
    </source>
</reference>
<evidence type="ECO:0000313" key="2">
    <source>
        <dbReference type="Proteomes" id="UP001150062"/>
    </source>
</evidence>